<comment type="caution">
    <text evidence="1">The sequence shown here is derived from an EMBL/GenBank/DDBJ whole genome shotgun (WGS) entry which is preliminary data.</text>
</comment>
<dbReference type="OrthoDB" id="3526323at2"/>
<keyword evidence="2" id="KW-1185">Reference proteome</keyword>
<dbReference type="InterPro" id="IPR036908">
    <property type="entry name" value="RlpA-like_sf"/>
</dbReference>
<dbReference type="Gene3D" id="2.40.40.10">
    <property type="entry name" value="RlpA-like domain"/>
    <property type="match status" value="1"/>
</dbReference>
<dbReference type="AlphaFoldDB" id="A0A5C4WX90"/>
<dbReference type="Proteomes" id="UP000312512">
    <property type="component" value="Unassembled WGS sequence"/>
</dbReference>
<sequence length="151" mass="15731">MTRTQSPDPDTPVDLLAAVQGEVSWFCCGTAWGPCSSTGKGACGTCNSGSLQHAWPNTSDACWSITRPDRCGVGLSRRTCGFRHRTTALCSGTSVVTSIADCGPQTDLFCGERSCCGSTCANNRLIDLTPAAFSRIASLSSGLRPCSIDVA</sequence>
<proteinExistence type="predicted"/>
<accession>A0A5C4WX90</accession>
<protein>
    <recommendedName>
        <fullName evidence="3">RlpA-like protein double-psi beta-barrel domain-containing protein</fullName>
    </recommendedName>
</protein>
<evidence type="ECO:0000313" key="1">
    <source>
        <dbReference type="EMBL" id="KAB8197475.1"/>
    </source>
</evidence>
<gene>
    <name evidence="1" type="ORF">FH608_002670</name>
</gene>
<evidence type="ECO:0000313" key="2">
    <source>
        <dbReference type="Proteomes" id="UP000312512"/>
    </source>
</evidence>
<reference evidence="1 2" key="1">
    <citation type="submission" date="2019-10" db="EMBL/GenBank/DDBJ databases">
        <title>Nonomuraea sp. nov., isolated from Phyllanthus amarus.</title>
        <authorList>
            <person name="Klykleung N."/>
            <person name="Tanasupawat S."/>
        </authorList>
    </citation>
    <scope>NUCLEOTIDE SEQUENCE [LARGE SCALE GENOMIC DNA]</scope>
    <source>
        <strain evidence="1 2">PA1-10</strain>
    </source>
</reference>
<organism evidence="1 2">
    <name type="scientific">Nonomuraea phyllanthi</name>
    <dbReference type="NCBI Taxonomy" id="2219224"/>
    <lineage>
        <taxon>Bacteria</taxon>
        <taxon>Bacillati</taxon>
        <taxon>Actinomycetota</taxon>
        <taxon>Actinomycetes</taxon>
        <taxon>Streptosporangiales</taxon>
        <taxon>Streptosporangiaceae</taxon>
        <taxon>Nonomuraea</taxon>
    </lineage>
</organism>
<evidence type="ECO:0008006" key="3">
    <source>
        <dbReference type="Google" id="ProtNLM"/>
    </source>
</evidence>
<name>A0A5C4WX90_9ACTN</name>
<dbReference type="EMBL" id="VDLX02000001">
    <property type="protein sequence ID" value="KAB8197475.1"/>
    <property type="molecule type" value="Genomic_DNA"/>
</dbReference>
<dbReference type="RefSeq" id="WP_139628159.1">
    <property type="nucleotide sequence ID" value="NZ_VDLX02000001.1"/>
</dbReference>